<keyword evidence="2" id="KW-0805">Transcription regulation</keyword>
<dbReference type="GO" id="GO:0003700">
    <property type="term" value="F:DNA-binding transcription factor activity"/>
    <property type="evidence" value="ECO:0007669"/>
    <property type="project" value="InterPro"/>
</dbReference>
<dbReference type="PANTHER" id="PTHR32096">
    <property type="entry name" value="WRKY TRANSCRIPTION FACTOR 30-RELATED-RELATED"/>
    <property type="match status" value="1"/>
</dbReference>
<accession>A0A2P6SNG9</accession>
<dbReference type="SUPFAM" id="SSF118290">
    <property type="entry name" value="WRKY DNA-binding domain"/>
    <property type="match status" value="1"/>
</dbReference>
<keyword evidence="5" id="KW-0539">Nucleus</keyword>
<dbReference type="Pfam" id="PF03106">
    <property type="entry name" value="WRKY"/>
    <property type="match status" value="1"/>
</dbReference>
<reference evidence="8 9" key="1">
    <citation type="journal article" date="2018" name="Nat. Genet.">
        <title>The Rosa genome provides new insights in the design of modern roses.</title>
        <authorList>
            <person name="Bendahmane M."/>
        </authorList>
    </citation>
    <scope>NUCLEOTIDE SEQUENCE [LARGE SCALE GENOMIC DNA]</scope>
    <source>
        <strain evidence="9">cv. Old Blush</strain>
    </source>
</reference>
<dbReference type="PANTHER" id="PTHR32096:SF80">
    <property type="entry name" value="WRKY TRANSCRIPTION FACTOR 27-RELATED"/>
    <property type="match status" value="1"/>
</dbReference>
<evidence type="ECO:0000313" key="8">
    <source>
        <dbReference type="EMBL" id="PRQ60203.1"/>
    </source>
</evidence>
<protein>
    <submittedName>
        <fullName evidence="8">Putative transcription factor WRKY family</fullName>
    </submittedName>
</protein>
<dbReference type="AlphaFoldDB" id="A0A2P6SNG9"/>
<dbReference type="InterPro" id="IPR036576">
    <property type="entry name" value="WRKY_dom_sf"/>
</dbReference>
<dbReference type="Proteomes" id="UP000238479">
    <property type="component" value="Chromosome 1"/>
</dbReference>
<dbReference type="SMART" id="SM00774">
    <property type="entry name" value="WRKY"/>
    <property type="match status" value="1"/>
</dbReference>
<feature type="domain" description="WRKY" evidence="7">
    <location>
        <begin position="225"/>
        <end position="291"/>
    </location>
</feature>
<dbReference type="InterPro" id="IPR044810">
    <property type="entry name" value="WRKY_plant"/>
</dbReference>
<evidence type="ECO:0000256" key="5">
    <source>
        <dbReference type="ARBA" id="ARBA00023242"/>
    </source>
</evidence>
<dbReference type="Gramene" id="PRQ60203">
    <property type="protein sequence ID" value="PRQ60203"/>
    <property type="gene ID" value="RchiOBHm_Chr1g0378621"/>
</dbReference>
<evidence type="ECO:0000256" key="6">
    <source>
        <dbReference type="SAM" id="MobiDB-lite"/>
    </source>
</evidence>
<evidence type="ECO:0000256" key="4">
    <source>
        <dbReference type="ARBA" id="ARBA00023163"/>
    </source>
</evidence>
<gene>
    <name evidence="8" type="ORF">RchiOBHm_Chr1g0378621</name>
</gene>
<keyword evidence="4" id="KW-0804">Transcription</keyword>
<dbReference type="STRING" id="74649.A0A2P6SNG9"/>
<keyword evidence="3" id="KW-0238">DNA-binding</keyword>
<evidence type="ECO:0000256" key="2">
    <source>
        <dbReference type="ARBA" id="ARBA00023015"/>
    </source>
</evidence>
<dbReference type="OrthoDB" id="662136at2759"/>
<feature type="compositionally biased region" description="Acidic residues" evidence="6">
    <location>
        <begin position="348"/>
        <end position="363"/>
    </location>
</feature>
<dbReference type="GO" id="GO:0005634">
    <property type="term" value="C:nucleus"/>
    <property type="evidence" value="ECO:0007669"/>
    <property type="project" value="UniProtKB-SubCell"/>
</dbReference>
<evidence type="ECO:0000259" key="7">
    <source>
        <dbReference type="PROSITE" id="PS50811"/>
    </source>
</evidence>
<dbReference type="PROSITE" id="PS50811">
    <property type="entry name" value="WRKY"/>
    <property type="match status" value="1"/>
</dbReference>
<comment type="caution">
    <text evidence="8">The sequence shown here is derived from an EMBL/GenBank/DDBJ whole genome shotgun (WGS) entry which is preliminary data.</text>
</comment>
<evidence type="ECO:0000256" key="3">
    <source>
        <dbReference type="ARBA" id="ARBA00023125"/>
    </source>
</evidence>
<dbReference type="Gene3D" id="2.20.25.80">
    <property type="entry name" value="WRKY domain"/>
    <property type="match status" value="1"/>
</dbReference>
<dbReference type="GO" id="GO:0000976">
    <property type="term" value="F:transcription cis-regulatory region binding"/>
    <property type="evidence" value="ECO:0007669"/>
    <property type="project" value="TreeGrafter"/>
</dbReference>
<feature type="compositionally biased region" description="Low complexity" evidence="6">
    <location>
        <begin position="404"/>
        <end position="426"/>
    </location>
</feature>
<evidence type="ECO:0000313" key="9">
    <source>
        <dbReference type="Proteomes" id="UP000238479"/>
    </source>
</evidence>
<feature type="region of interest" description="Disordered" evidence="6">
    <location>
        <begin position="245"/>
        <end position="426"/>
    </location>
</feature>
<proteinExistence type="predicted"/>
<comment type="subcellular location">
    <subcellularLocation>
        <location evidence="1">Nucleus</location>
    </subcellularLocation>
</comment>
<organism evidence="8 9">
    <name type="scientific">Rosa chinensis</name>
    <name type="common">China rose</name>
    <dbReference type="NCBI Taxonomy" id="74649"/>
    <lineage>
        <taxon>Eukaryota</taxon>
        <taxon>Viridiplantae</taxon>
        <taxon>Streptophyta</taxon>
        <taxon>Embryophyta</taxon>
        <taxon>Tracheophyta</taxon>
        <taxon>Spermatophyta</taxon>
        <taxon>Magnoliopsida</taxon>
        <taxon>eudicotyledons</taxon>
        <taxon>Gunneridae</taxon>
        <taxon>Pentapetalae</taxon>
        <taxon>rosids</taxon>
        <taxon>fabids</taxon>
        <taxon>Rosales</taxon>
        <taxon>Rosaceae</taxon>
        <taxon>Rosoideae</taxon>
        <taxon>Rosoideae incertae sedis</taxon>
        <taxon>Rosa</taxon>
    </lineage>
</organism>
<keyword evidence="9" id="KW-1185">Reference proteome</keyword>
<dbReference type="InterPro" id="IPR003657">
    <property type="entry name" value="WRKY_dom"/>
</dbReference>
<name>A0A2P6SNG9_ROSCH</name>
<dbReference type="EMBL" id="PDCK01000039">
    <property type="protein sequence ID" value="PRQ60203.1"/>
    <property type="molecule type" value="Genomic_DNA"/>
</dbReference>
<evidence type="ECO:0000256" key="1">
    <source>
        <dbReference type="ARBA" id="ARBA00004123"/>
    </source>
</evidence>
<feature type="compositionally biased region" description="Polar residues" evidence="6">
    <location>
        <begin position="294"/>
        <end position="310"/>
    </location>
</feature>
<sequence>MEDDDWDLYAVVRSCKAVTTARASLPVVTAPNPVHHDNSSVPSWMWDWVKHEEVETHVPPVRFSNLEFRAGDGLEEFYQPFFPSPTIDNTTATTITTGTSSYAPAGTIIPNSSTSFISDFGGGSTSSGQHQLQQQQNNFMPANTNTSPHFNPGFAPVSGLGRFPEQQLLKPPKLETPENLEELIPRLKPVSLVGPAIPPMQIPPNLIRPRKRKSPVKKMVCHLAADNLSSSDLWAWRKYGQKPIKGSPHPRNYYRCSSSKGCSARKQVERSTEDPNMFVVTYCGDHSHPRPTHRNSLAGSTRNKAAATTSKAKDPESPSVQLVPAQGGDDDEQAANSNSGDGDKASEEAEDEEMEEDEDDEEFVVSSEDIFLGMKQLGRTGSGGSTLGSLAAGTSGDGFSTKQSNLGSSWGASCSSSAGATVSGGC</sequence>